<feature type="region of interest" description="Disordered" evidence="4">
    <location>
        <begin position="398"/>
        <end position="419"/>
    </location>
</feature>
<comment type="caution">
    <text evidence="6">The sequence shown here is derived from an EMBL/GenBank/DDBJ whole genome shotgun (WGS) entry which is preliminary data.</text>
</comment>
<dbReference type="InterPro" id="IPR012677">
    <property type="entry name" value="Nucleotide-bd_a/b_plait_sf"/>
</dbReference>
<dbReference type="Pfam" id="PF00076">
    <property type="entry name" value="RRM_1"/>
    <property type="match status" value="2"/>
</dbReference>
<dbReference type="PROSITE" id="PS50102">
    <property type="entry name" value="RRM"/>
    <property type="match status" value="2"/>
</dbReference>
<organism evidence="6 7">
    <name type="scientific">Symbiodinium natans</name>
    <dbReference type="NCBI Taxonomy" id="878477"/>
    <lineage>
        <taxon>Eukaryota</taxon>
        <taxon>Sar</taxon>
        <taxon>Alveolata</taxon>
        <taxon>Dinophyceae</taxon>
        <taxon>Suessiales</taxon>
        <taxon>Symbiodiniaceae</taxon>
        <taxon>Symbiodinium</taxon>
    </lineage>
</organism>
<dbReference type="PANTHER" id="PTHR24012">
    <property type="entry name" value="RNA BINDING PROTEIN"/>
    <property type="match status" value="1"/>
</dbReference>
<feature type="region of interest" description="Disordered" evidence="4">
    <location>
        <begin position="664"/>
        <end position="689"/>
    </location>
</feature>
<reference evidence="6" key="1">
    <citation type="submission" date="2021-02" db="EMBL/GenBank/DDBJ databases">
        <authorList>
            <person name="Dougan E. K."/>
            <person name="Rhodes N."/>
            <person name="Thang M."/>
            <person name="Chan C."/>
        </authorList>
    </citation>
    <scope>NUCLEOTIDE SEQUENCE</scope>
</reference>
<evidence type="ECO:0000313" key="7">
    <source>
        <dbReference type="Proteomes" id="UP000604046"/>
    </source>
</evidence>
<dbReference type="Gene3D" id="3.30.70.330">
    <property type="match status" value="2"/>
</dbReference>
<evidence type="ECO:0000256" key="3">
    <source>
        <dbReference type="PROSITE-ProRule" id="PRU00176"/>
    </source>
</evidence>
<feature type="region of interest" description="Disordered" evidence="4">
    <location>
        <begin position="540"/>
        <end position="565"/>
    </location>
</feature>
<protein>
    <submittedName>
        <fullName evidence="6">Elavl2 protein</fullName>
    </submittedName>
</protein>
<dbReference type="CDD" id="cd00590">
    <property type="entry name" value="RRM_SF"/>
    <property type="match status" value="1"/>
</dbReference>
<proteinExistence type="predicted"/>
<evidence type="ECO:0000256" key="2">
    <source>
        <dbReference type="ARBA" id="ARBA00022884"/>
    </source>
</evidence>
<evidence type="ECO:0000259" key="5">
    <source>
        <dbReference type="PROSITE" id="PS50102"/>
    </source>
</evidence>
<dbReference type="AlphaFoldDB" id="A0A812KMX6"/>
<evidence type="ECO:0000313" key="6">
    <source>
        <dbReference type="EMBL" id="CAE7227004.1"/>
    </source>
</evidence>
<dbReference type="Gene3D" id="2.60.120.340">
    <property type="entry name" value="Nucleoplasmin core domain"/>
    <property type="match status" value="1"/>
</dbReference>
<feature type="compositionally biased region" description="Basic and acidic residues" evidence="4">
    <location>
        <begin position="593"/>
        <end position="611"/>
    </location>
</feature>
<dbReference type="GO" id="GO:0003723">
    <property type="term" value="F:RNA binding"/>
    <property type="evidence" value="ECO:0007669"/>
    <property type="project" value="UniProtKB-UniRule"/>
</dbReference>
<feature type="compositionally biased region" description="Basic and acidic residues" evidence="4">
    <location>
        <begin position="279"/>
        <end position="290"/>
    </location>
</feature>
<dbReference type="SMART" id="SM00360">
    <property type="entry name" value="RRM"/>
    <property type="match status" value="2"/>
</dbReference>
<feature type="compositionally biased region" description="Basic and acidic residues" evidence="4">
    <location>
        <begin position="457"/>
        <end position="466"/>
    </location>
</feature>
<gene>
    <name evidence="6" type="primary">elavl2</name>
    <name evidence="6" type="ORF">SNAT2548_LOCUS8906</name>
</gene>
<dbReference type="InterPro" id="IPR041232">
    <property type="entry name" value="NPL"/>
</dbReference>
<keyword evidence="2 3" id="KW-0694">RNA-binding</keyword>
<keyword evidence="1" id="KW-0677">Repeat</keyword>
<feature type="region of interest" description="Disordered" evidence="4">
    <location>
        <begin position="272"/>
        <end position="295"/>
    </location>
</feature>
<feature type="domain" description="RRM" evidence="5">
    <location>
        <begin position="204"/>
        <end position="284"/>
    </location>
</feature>
<dbReference type="SUPFAM" id="SSF54928">
    <property type="entry name" value="RNA-binding domain, RBD"/>
    <property type="match status" value="2"/>
</dbReference>
<dbReference type="EMBL" id="CAJNDS010000669">
    <property type="protein sequence ID" value="CAE7227004.1"/>
    <property type="molecule type" value="Genomic_DNA"/>
</dbReference>
<dbReference type="OrthoDB" id="430188at2759"/>
<feature type="region of interest" description="Disordered" evidence="4">
    <location>
        <begin position="456"/>
        <end position="515"/>
    </location>
</feature>
<dbReference type="Proteomes" id="UP000604046">
    <property type="component" value="Unassembled WGS sequence"/>
</dbReference>
<dbReference type="InterPro" id="IPR035979">
    <property type="entry name" value="RBD_domain_sf"/>
</dbReference>
<evidence type="ECO:0000256" key="4">
    <source>
        <dbReference type="SAM" id="MobiDB-lite"/>
    </source>
</evidence>
<evidence type="ECO:0000256" key="1">
    <source>
        <dbReference type="ARBA" id="ARBA00022737"/>
    </source>
</evidence>
<dbReference type="InterPro" id="IPR002343">
    <property type="entry name" value="Hud_Sxl_RNA"/>
</dbReference>
<dbReference type="InterPro" id="IPR000504">
    <property type="entry name" value="RRM_dom"/>
</dbReference>
<feature type="compositionally biased region" description="Acidic residues" evidence="4">
    <location>
        <begin position="402"/>
        <end position="419"/>
    </location>
</feature>
<sequence length="705" mass="74770">MEAAPPSDNLYIADLPPGFDEPSLQQIFGEYGTVTQFKLLHNSGPGGKTAALVRFQSVEEASWLVENLDGNIPQGLNAPIIVRYADTPEMKAAKQGHAMATWQAAPPWGGMKGMGKGGCGGKGKVTTMRASPYPTYSASKGQSWSPGPVASPMGMKGMGGFKGGKAPSSPKGKGKGKCNIKTLINGLLEAQALPGCTDIDNDRNALYISGLPNDTQDIDLYRIFAPFGSIAPRGVRAMLHPDGTCQGFGFVNYMDSGAVQLAAATLHGTTMPGGQELTVKPKEPKKEKENGLNQGTSHSSLKIYLLGDLGPVCQLKPGAKFQVKADAGGDVLHLSQACLHQPTAGKNFLQVVDGATSYSIACLQKDKSEYASFDLFFRTGTCSFHNKGSSEMHLTGYFEPDGMPDDDEEEEEEEEESDEEAQCVVVCFFVAIVLWSSGFRSCAGLGTMGCGTSVQQEDIKPVTESEEKLEEPGTWASKPSQVDRPAVSTAAARDREAAKDPGAASDEAATGSGSLHKPVEHSVVVMDPDDGDDVEVIYEGKGTSSARDVPETPSIAAEGEAEDGQADVDLALAMVAGDDDPKPVLSKQLSKQQQEEAAKMAEHRKRFDNQRYQRGQSGSGETGPGAAPVPAISPQKESKAAHEIMGVNSSALTPRKAGLEECLPGGILEDDLPGQTTVPTRTHRNNHFDDDDEMLMKEILDSIDG</sequence>
<name>A0A812KMX6_9DINO</name>
<feature type="region of interest" description="Disordered" evidence="4">
    <location>
        <begin position="578"/>
        <end position="641"/>
    </location>
</feature>
<dbReference type="PRINTS" id="PR00961">
    <property type="entry name" value="HUDSXLRNA"/>
</dbReference>
<dbReference type="GO" id="GO:1990904">
    <property type="term" value="C:ribonucleoprotein complex"/>
    <property type="evidence" value="ECO:0007669"/>
    <property type="project" value="InterPro"/>
</dbReference>
<feature type="domain" description="RRM" evidence="5">
    <location>
        <begin position="8"/>
        <end position="87"/>
    </location>
</feature>
<accession>A0A812KMX6</accession>
<dbReference type="Pfam" id="PF17800">
    <property type="entry name" value="NPL"/>
    <property type="match status" value="1"/>
</dbReference>
<keyword evidence="7" id="KW-1185">Reference proteome</keyword>